<feature type="non-terminal residue" evidence="4">
    <location>
        <position position="54"/>
    </location>
</feature>
<evidence type="ECO:0000256" key="1">
    <source>
        <dbReference type="ARBA" id="ARBA00023157"/>
    </source>
</evidence>
<reference evidence="4 5" key="1">
    <citation type="submission" date="2024-11" db="EMBL/GenBank/DDBJ databases">
        <title>Chromosome-level genome assembly of the freshwater bivalve Anodonta woodiana.</title>
        <authorList>
            <person name="Chen X."/>
        </authorList>
    </citation>
    <scope>NUCLEOTIDE SEQUENCE [LARGE SCALE GENOMIC DNA]</scope>
    <source>
        <strain evidence="4">MN2024</strain>
        <tissue evidence="4">Gills</tissue>
    </source>
</reference>
<accession>A0ABD3X3Q7</accession>
<dbReference type="Proteomes" id="UP001634394">
    <property type="component" value="Unassembled WGS sequence"/>
</dbReference>
<proteinExistence type="predicted"/>
<evidence type="ECO:0000313" key="5">
    <source>
        <dbReference type="Proteomes" id="UP001634394"/>
    </source>
</evidence>
<dbReference type="SUPFAM" id="SSF56487">
    <property type="entry name" value="SRCR-like"/>
    <property type="match status" value="1"/>
</dbReference>
<evidence type="ECO:0000259" key="3">
    <source>
        <dbReference type="PROSITE" id="PS50287"/>
    </source>
</evidence>
<feature type="non-terminal residue" evidence="4">
    <location>
        <position position="1"/>
    </location>
</feature>
<dbReference type="InterPro" id="IPR036772">
    <property type="entry name" value="SRCR-like_dom_sf"/>
</dbReference>
<organism evidence="4 5">
    <name type="scientific">Sinanodonta woodiana</name>
    <name type="common">Chinese pond mussel</name>
    <name type="synonym">Anodonta woodiana</name>
    <dbReference type="NCBI Taxonomy" id="1069815"/>
    <lineage>
        <taxon>Eukaryota</taxon>
        <taxon>Metazoa</taxon>
        <taxon>Spiralia</taxon>
        <taxon>Lophotrochozoa</taxon>
        <taxon>Mollusca</taxon>
        <taxon>Bivalvia</taxon>
        <taxon>Autobranchia</taxon>
        <taxon>Heteroconchia</taxon>
        <taxon>Palaeoheterodonta</taxon>
        <taxon>Unionida</taxon>
        <taxon>Unionoidea</taxon>
        <taxon>Unionidae</taxon>
        <taxon>Unioninae</taxon>
        <taxon>Sinanodonta</taxon>
    </lineage>
</organism>
<keyword evidence="1 2" id="KW-1015">Disulfide bond</keyword>
<keyword evidence="5" id="KW-1185">Reference proteome</keyword>
<gene>
    <name evidence="4" type="ORF">ACJMK2_032490</name>
</gene>
<comment type="caution">
    <text evidence="4">The sequence shown here is derived from an EMBL/GenBank/DDBJ whole genome shotgun (WGS) entry which is preliminary data.</text>
</comment>
<dbReference type="EMBL" id="JBJQND010000004">
    <property type="protein sequence ID" value="KAL3880241.1"/>
    <property type="molecule type" value="Genomic_DNA"/>
</dbReference>
<sequence>VSSATSYDNAWFGQGSVPSAYIYPQCNSQERSLLDCVKSYNWGSYSCSHSEDAG</sequence>
<comment type="caution">
    <text evidence="2">Lacks conserved residue(s) required for the propagation of feature annotation.</text>
</comment>
<dbReference type="Gene3D" id="3.10.250.10">
    <property type="entry name" value="SRCR-like domain"/>
    <property type="match status" value="1"/>
</dbReference>
<feature type="disulfide bond" evidence="2">
    <location>
        <begin position="26"/>
        <end position="36"/>
    </location>
</feature>
<evidence type="ECO:0000256" key="2">
    <source>
        <dbReference type="PROSITE-ProRule" id="PRU00196"/>
    </source>
</evidence>
<feature type="domain" description="SRCR" evidence="3">
    <location>
        <begin position="1"/>
        <end position="54"/>
    </location>
</feature>
<evidence type="ECO:0000313" key="4">
    <source>
        <dbReference type="EMBL" id="KAL3880241.1"/>
    </source>
</evidence>
<protein>
    <recommendedName>
        <fullName evidence="3">SRCR domain-containing protein</fullName>
    </recommendedName>
</protein>
<name>A0ABD3X3Q7_SINWO</name>
<dbReference type="InterPro" id="IPR001190">
    <property type="entry name" value="SRCR"/>
</dbReference>
<dbReference type="PROSITE" id="PS50287">
    <property type="entry name" value="SRCR_2"/>
    <property type="match status" value="1"/>
</dbReference>
<dbReference type="AlphaFoldDB" id="A0ABD3X3Q7"/>